<evidence type="ECO:0008006" key="5">
    <source>
        <dbReference type="Google" id="ProtNLM"/>
    </source>
</evidence>
<feature type="coiled-coil region" evidence="1">
    <location>
        <begin position="844"/>
        <end position="871"/>
    </location>
</feature>
<keyword evidence="2" id="KW-0472">Membrane</keyword>
<dbReference type="RefSeq" id="WP_141318248.1">
    <property type="nucleotide sequence ID" value="NZ_BJLP01000004.1"/>
</dbReference>
<keyword evidence="2" id="KW-1133">Transmembrane helix</keyword>
<accession>A0A4Y3K7J6</accession>
<evidence type="ECO:0000313" key="4">
    <source>
        <dbReference type="Proteomes" id="UP000315842"/>
    </source>
</evidence>
<dbReference type="Proteomes" id="UP000315842">
    <property type="component" value="Unassembled WGS sequence"/>
</dbReference>
<feature type="transmembrane region" description="Helical" evidence="2">
    <location>
        <begin position="338"/>
        <end position="356"/>
    </location>
</feature>
<comment type="caution">
    <text evidence="3">The sequence shown here is derived from an EMBL/GenBank/DDBJ whole genome shotgun (WGS) entry which is preliminary data.</text>
</comment>
<name>A0A4Y3K7J6_CELUD</name>
<dbReference type="EMBL" id="BJLP01000004">
    <property type="protein sequence ID" value="GEA79932.1"/>
    <property type="molecule type" value="Genomic_DNA"/>
</dbReference>
<evidence type="ECO:0000313" key="3">
    <source>
        <dbReference type="EMBL" id="GEA79932.1"/>
    </source>
</evidence>
<reference evidence="3 4" key="1">
    <citation type="submission" date="2019-06" db="EMBL/GenBank/DDBJ databases">
        <title>Whole genome shotgun sequence of Cellulomonas uda NBRC 3747.</title>
        <authorList>
            <person name="Hosoyama A."/>
            <person name="Uohara A."/>
            <person name="Ohji S."/>
            <person name="Ichikawa N."/>
        </authorList>
    </citation>
    <scope>NUCLEOTIDE SEQUENCE [LARGE SCALE GENOMIC DNA]</scope>
    <source>
        <strain evidence="3 4">NBRC 3747</strain>
    </source>
</reference>
<sequence>MAGKTTVLQFLLTAKDRASGDFDKVSGAAGRTRGALSKLKVAGGVALGALAAGVGAWAVESVNSLGRIEQIGAQTEAAIKSTGGAAQRTREQIDNLAGSIEGMSGVEAETITQGQNLLLTFTNIKGATFDDATRSMTDMAVALNKGSLEGLDMSSSAQMLGKALNDPVAGVSKLTKIGVTFTQAQKDQIKAMAEAGDVAGAQSVILQELQKEFGGSAEAAGRTTVGKFERVQHALGTMGETIFAKVLPAVSSVSDFLLTKGVPAFDAFAGWVGDNVAPALGRLGEVISTNVVPFVGDLADKFQTNVLPALKVAGSWVVGTLVPALASMGSLVVRNKDWLVALAVGVGGAVLSWKAWHGAILLWQTATKAAAAVQAAFDVVMSANPVLLVVAAVAALVAGLTYFFTQTETGRKVWAGFTSFLSTAWERIKAAFSAGWNAVKGFLGRTWDLIKKVWSFSPLGLIVSNWSKITGFFASIPGRVSEIFNRALGVIKTVWAFTPLGIITKNWGRITAFFSGIPGKVKGYFSSAVSWLRSAGSQVLTGLKSGLESAWTSVLSWVSGRKDAVVSAFSGAVSWLREAGGNVVQGLLNGIGDLAGTIGTWFLNKVPGWIRDPFKKALGIHSPSTEFAGYGRNLMEGLLDKGIGAHLDKVTAMMSKLVERIKGTKGLLGKDALVDLVTARTRALTAAYKAQEAAVSRLRSAQEKYADLVNSRKEMVNEIRGNLTGQLDLGSLVGQTDENGYKRETTFSSVSGAVKSMAAKAKKFAGLMRKMVKIGIPRALVQQVAGMGFDEGTEVAKALVSGSAAEVASLRRSWAELDKWSASAGRVVAGQQYDPAIREQRDVVKERQEAARAAQRDREKLAKEIAKEIAAALERAQFATSVNVKASLAVDGRAAAQVTKVGITELRRSGDRTV</sequence>
<organism evidence="3 4">
    <name type="scientific">Cellulomonas uda</name>
    <dbReference type="NCBI Taxonomy" id="1714"/>
    <lineage>
        <taxon>Bacteria</taxon>
        <taxon>Bacillati</taxon>
        <taxon>Actinomycetota</taxon>
        <taxon>Actinomycetes</taxon>
        <taxon>Micrococcales</taxon>
        <taxon>Cellulomonadaceae</taxon>
        <taxon>Cellulomonas</taxon>
    </lineage>
</organism>
<feature type="transmembrane region" description="Helical" evidence="2">
    <location>
        <begin position="313"/>
        <end position="333"/>
    </location>
</feature>
<keyword evidence="4" id="KW-1185">Reference proteome</keyword>
<proteinExistence type="predicted"/>
<protein>
    <recommendedName>
        <fullName evidence="5">Bacteriophage tail tape measure N-terminal domain-containing protein</fullName>
    </recommendedName>
</protein>
<gene>
    <name evidence="3" type="ORF">CUD01_03760</name>
</gene>
<feature type="transmembrane region" description="Helical" evidence="2">
    <location>
        <begin position="386"/>
        <end position="404"/>
    </location>
</feature>
<evidence type="ECO:0000256" key="2">
    <source>
        <dbReference type="SAM" id="Phobius"/>
    </source>
</evidence>
<dbReference type="AlphaFoldDB" id="A0A4Y3K7J6"/>
<keyword evidence="1" id="KW-0175">Coiled coil</keyword>
<keyword evidence="2" id="KW-0812">Transmembrane</keyword>
<evidence type="ECO:0000256" key="1">
    <source>
        <dbReference type="SAM" id="Coils"/>
    </source>
</evidence>